<dbReference type="GO" id="GO:0016020">
    <property type="term" value="C:membrane"/>
    <property type="evidence" value="ECO:0007669"/>
    <property type="project" value="UniProtKB-SubCell"/>
</dbReference>
<feature type="transmembrane region" description="Helical" evidence="6">
    <location>
        <begin position="173"/>
        <end position="193"/>
    </location>
</feature>
<gene>
    <name evidence="7" type="ORF">SLEP1_g24036</name>
</gene>
<dbReference type="AlphaFoldDB" id="A0AAV5JEA9"/>
<sequence>MMEAGSSNTKGSDAAELVQVITDVPEPPPSVNTDSGYAIDVKVILDSKEDICENKELSSLVKECLENRRQILAVFEDLQICLKRARKKQKIVQRAVQKFEKEVLDGGEERNFGKTLDEPNKFTAAEKPFEGDFSGRFSSVRDKRVSLLEKLLQQKEVVDKNLKSVKTWRKVSNILFVTLFVSTAVFSVVAAAIASSPVVTSVASTLVVSVASLGKWCSWLLNRYEKKLEWQKELLTMESVTGDLTIKGTEKIRVLLNDANSALGGQQPVEGVIDERRKKLEEFKKTIKELGKEAAKCHQGIQKATTLILEKITNPSPQFFLLPFALPPATLPKAPKIF</sequence>
<keyword evidence="4 6" id="KW-1133">Transmembrane helix</keyword>
<evidence type="ECO:0000256" key="5">
    <source>
        <dbReference type="ARBA" id="ARBA00023136"/>
    </source>
</evidence>
<comment type="subcellular location">
    <subcellularLocation>
        <location evidence="1">Membrane</location>
    </subcellularLocation>
</comment>
<comment type="similarity">
    <text evidence="2">Belongs to the UPF0496 family.</text>
</comment>
<evidence type="ECO:0000256" key="2">
    <source>
        <dbReference type="ARBA" id="ARBA00009074"/>
    </source>
</evidence>
<evidence type="ECO:0000256" key="1">
    <source>
        <dbReference type="ARBA" id="ARBA00004370"/>
    </source>
</evidence>
<dbReference type="PANTHER" id="PTHR31113:SF32">
    <property type="entry name" value="UPF0496 PLANT-LIKE PROTEIN"/>
    <property type="match status" value="1"/>
</dbReference>
<comment type="caution">
    <text evidence="7">The sequence shown here is derived from an EMBL/GenBank/DDBJ whole genome shotgun (WGS) entry which is preliminary data.</text>
</comment>
<keyword evidence="8" id="KW-1185">Reference proteome</keyword>
<evidence type="ECO:0000313" key="8">
    <source>
        <dbReference type="Proteomes" id="UP001054252"/>
    </source>
</evidence>
<evidence type="ECO:0000313" key="7">
    <source>
        <dbReference type="EMBL" id="GKV12954.1"/>
    </source>
</evidence>
<name>A0AAV5JEA9_9ROSI</name>
<dbReference type="EMBL" id="BPVZ01000037">
    <property type="protein sequence ID" value="GKV12954.1"/>
    <property type="molecule type" value="Genomic_DNA"/>
</dbReference>
<keyword evidence="5 6" id="KW-0472">Membrane</keyword>
<accession>A0AAV5JEA9</accession>
<proteinExistence type="inferred from homology"/>
<dbReference type="Pfam" id="PF05055">
    <property type="entry name" value="DUF677"/>
    <property type="match status" value="1"/>
</dbReference>
<keyword evidence="3 6" id="KW-0812">Transmembrane</keyword>
<dbReference type="InterPro" id="IPR007749">
    <property type="entry name" value="DUF677"/>
</dbReference>
<dbReference type="PANTHER" id="PTHR31113">
    <property type="entry name" value="UPF0496 PROTEIN 3-RELATED"/>
    <property type="match status" value="1"/>
</dbReference>
<evidence type="ECO:0000256" key="6">
    <source>
        <dbReference type="SAM" id="Phobius"/>
    </source>
</evidence>
<protein>
    <submittedName>
        <fullName evidence="7">Uncharacterized protein</fullName>
    </submittedName>
</protein>
<reference evidence="7 8" key="1">
    <citation type="journal article" date="2021" name="Commun. Biol.">
        <title>The genome of Shorea leprosula (Dipterocarpaceae) highlights the ecological relevance of drought in aseasonal tropical rainforests.</title>
        <authorList>
            <person name="Ng K.K.S."/>
            <person name="Kobayashi M.J."/>
            <person name="Fawcett J.A."/>
            <person name="Hatakeyama M."/>
            <person name="Paape T."/>
            <person name="Ng C.H."/>
            <person name="Ang C.C."/>
            <person name="Tnah L.H."/>
            <person name="Lee C.T."/>
            <person name="Nishiyama T."/>
            <person name="Sese J."/>
            <person name="O'Brien M.J."/>
            <person name="Copetti D."/>
            <person name="Mohd Noor M.I."/>
            <person name="Ong R.C."/>
            <person name="Putra M."/>
            <person name="Sireger I.Z."/>
            <person name="Indrioko S."/>
            <person name="Kosugi Y."/>
            <person name="Izuno A."/>
            <person name="Isagi Y."/>
            <person name="Lee S.L."/>
            <person name="Shimizu K.K."/>
        </authorList>
    </citation>
    <scope>NUCLEOTIDE SEQUENCE [LARGE SCALE GENOMIC DNA]</scope>
    <source>
        <strain evidence="7">214</strain>
    </source>
</reference>
<organism evidence="7 8">
    <name type="scientific">Rubroshorea leprosula</name>
    <dbReference type="NCBI Taxonomy" id="152421"/>
    <lineage>
        <taxon>Eukaryota</taxon>
        <taxon>Viridiplantae</taxon>
        <taxon>Streptophyta</taxon>
        <taxon>Embryophyta</taxon>
        <taxon>Tracheophyta</taxon>
        <taxon>Spermatophyta</taxon>
        <taxon>Magnoliopsida</taxon>
        <taxon>eudicotyledons</taxon>
        <taxon>Gunneridae</taxon>
        <taxon>Pentapetalae</taxon>
        <taxon>rosids</taxon>
        <taxon>malvids</taxon>
        <taxon>Malvales</taxon>
        <taxon>Dipterocarpaceae</taxon>
        <taxon>Rubroshorea</taxon>
    </lineage>
</organism>
<feature type="transmembrane region" description="Helical" evidence="6">
    <location>
        <begin position="199"/>
        <end position="221"/>
    </location>
</feature>
<evidence type="ECO:0000256" key="4">
    <source>
        <dbReference type="ARBA" id="ARBA00022989"/>
    </source>
</evidence>
<dbReference type="Proteomes" id="UP001054252">
    <property type="component" value="Unassembled WGS sequence"/>
</dbReference>
<evidence type="ECO:0000256" key="3">
    <source>
        <dbReference type="ARBA" id="ARBA00022692"/>
    </source>
</evidence>